<dbReference type="AlphaFoldDB" id="A0A4V3XE86"/>
<sequence>MPSTTVQFDAILFDMDGTLIDSTAGVEGAWGLFAEKYPGLDIPNILSSAHGVRTVESLRKHCGIEDPDELEVIFSVYLTNSGKPDTPHKAEAQRFEEAIVTRSHENGKTGLKLLPGVREIIDEVWMRKRGLFLHFCIFFLLTAAFFLCIKLAPGAKFPKQCWTICTSATRAYASQALPSVGINIPDGIVYAEDVEKGKPQPDPYLLGAKRCGFDPKHCLVVEDAPAGVCSGLAAGCKTLALVTSHSREQMVAVNPDFLVDNLASVTMKRIDNGVLVTITTP</sequence>
<dbReference type="InterPro" id="IPR006439">
    <property type="entry name" value="HAD-SF_hydro_IA"/>
</dbReference>
<dbReference type="Pfam" id="PF00702">
    <property type="entry name" value="Hydrolase"/>
    <property type="match status" value="1"/>
</dbReference>
<accession>A0A4V3XE86</accession>
<dbReference type="InterPro" id="IPR023214">
    <property type="entry name" value="HAD_sf"/>
</dbReference>
<dbReference type="NCBIfam" id="TIGR01509">
    <property type="entry name" value="HAD-SF-IA-v3"/>
    <property type="match status" value="1"/>
</dbReference>
<dbReference type="OrthoDB" id="40579at2759"/>
<keyword evidence="1" id="KW-0812">Transmembrane</keyword>
<proteinExistence type="predicted"/>
<dbReference type="EMBL" id="SGPL01000457">
    <property type="protein sequence ID" value="THH12493.1"/>
    <property type="molecule type" value="Genomic_DNA"/>
</dbReference>
<dbReference type="Gene3D" id="3.40.50.1000">
    <property type="entry name" value="HAD superfamily/HAD-like"/>
    <property type="match status" value="1"/>
</dbReference>
<dbReference type="PANTHER" id="PTHR43481:SF4">
    <property type="entry name" value="GLYCEROL-1-PHOSPHATE PHOSPHOHYDROLASE 1-RELATED"/>
    <property type="match status" value="1"/>
</dbReference>
<evidence type="ECO:0000256" key="1">
    <source>
        <dbReference type="SAM" id="Phobius"/>
    </source>
</evidence>
<name>A0A4V3XE86_9AGAM</name>
<dbReference type="Gene3D" id="1.10.150.240">
    <property type="entry name" value="Putative phosphatase, domain 2"/>
    <property type="match status" value="1"/>
</dbReference>
<dbReference type="InterPro" id="IPR051806">
    <property type="entry name" value="HAD-like_SPP"/>
</dbReference>
<reference evidence="2 3" key="1">
    <citation type="submission" date="2019-02" db="EMBL/GenBank/DDBJ databases">
        <title>Genome sequencing of the rare red list fungi Bondarzewia mesenterica.</title>
        <authorList>
            <person name="Buettner E."/>
            <person name="Kellner H."/>
        </authorList>
    </citation>
    <scope>NUCLEOTIDE SEQUENCE [LARGE SCALE GENOMIC DNA]</scope>
    <source>
        <strain evidence="2 3">DSM 108281</strain>
    </source>
</reference>
<comment type="caution">
    <text evidence="2">The sequence shown here is derived from an EMBL/GenBank/DDBJ whole genome shotgun (WGS) entry which is preliminary data.</text>
</comment>
<keyword evidence="1" id="KW-0472">Membrane</keyword>
<feature type="transmembrane region" description="Helical" evidence="1">
    <location>
        <begin position="131"/>
        <end position="152"/>
    </location>
</feature>
<evidence type="ECO:0000313" key="3">
    <source>
        <dbReference type="Proteomes" id="UP000310158"/>
    </source>
</evidence>
<dbReference type="PANTHER" id="PTHR43481">
    <property type="entry name" value="FRUCTOSE-1-PHOSPHATE PHOSPHATASE"/>
    <property type="match status" value="1"/>
</dbReference>
<keyword evidence="1" id="KW-1133">Transmembrane helix</keyword>
<protein>
    <submittedName>
        <fullName evidence="2">Uncharacterized protein</fullName>
    </submittedName>
</protein>
<gene>
    <name evidence="2" type="ORF">EW146_g7647</name>
</gene>
<organism evidence="2 3">
    <name type="scientific">Bondarzewia mesenterica</name>
    <dbReference type="NCBI Taxonomy" id="1095465"/>
    <lineage>
        <taxon>Eukaryota</taxon>
        <taxon>Fungi</taxon>
        <taxon>Dikarya</taxon>
        <taxon>Basidiomycota</taxon>
        <taxon>Agaricomycotina</taxon>
        <taxon>Agaricomycetes</taxon>
        <taxon>Russulales</taxon>
        <taxon>Bondarzewiaceae</taxon>
        <taxon>Bondarzewia</taxon>
    </lineage>
</organism>
<dbReference type="Proteomes" id="UP000310158">
    <property type="component" value="Unassembled WGS sequence"/>
</dbReference>
<dbReference type="InterPro" id="IPR036412">
    <property type="entry name" value="HAD-like_sf"/>
</dbReference>
<dbReference type="GO" id="GO:0050308">
    <property type="term" value="F:sugar-phosphatase activity"/>
    <property type="evidence" value="ECO:0007669"/>
    <property type="project" value="TreeGrafter"/>
</dbReference>
<dbReference type="SUPFAM" id="SSF56784">
    <property type="entry name" value="HAD-like"/>
    <property type="match status" value="1"/>
</dbReference>
<keyword evidence="3" id="KW-1185">Reference proteome</keyword>
<evidence type="ECO:0000313" key="2">
    <source>
        <dbReference type="EMBL" id="THH12493.1"/>
    </source>
</evidence>
<dbReference type="InterPro" id="IPR023198">
    <property type="entry name" value="PGP-like_dom2"/>
</dbReference>